<accession>A0AAU8LDZ8</accession>
<dbReference type="AlphaFoldDB" id="A0AAU8LDZ8"/>
<reference evidence="1" key="2">
    <citation type="submission" date="2024-07" db="EMBL/GenBank/DDBJ databases">
        <title>A complete genome sequence for Pseudomonas syringae CC1417.</title>
        <authorList>
            <person name="Baltrus D.A."/>
        </authorList>
    </citation>
    <scope>NUCLEOTIDE SEQUENCE</scope>
    <source>
        <strain evidence="1">CC1417</strain>
    </source>
</reference>
<protein>
    <submittedName>
        <fullName evidence="1">Uncharacterized protein</fullName>
    </submittedName>
</protein>
<proteinExistence type="predicted"/>
<organism evidence="1">
    <name type="scientific">Pseudomonas syringae CC1417</name>
    <dbReference type="NCBI Taxonomy" id="1357272"/>
    <lineage>
        <taxon>Bacteria</taxon>
        <taxon>Pseudomonadati</taxon>
        <taxon>Pseudomonadota</taxon>
        <taxon>Gammaproteobacteria</taxon>
        <taxon>Pseudomonadales</taxon>
        <taxon>Pseudomonadaceae</taxon>
        <taxon>Pseudomonas</taxon>
        <taxon>Pseudomonas syringae</taxon>
    </lineage>
</organism>
<dbReference type="EMBL" id="CP159362">
    <property type="protein sequence ID" value="XCN66511.1"/>
    <property type="molecule type" value="Genomic_DNA"/>
</dbReference>
<sequence>MSEDDSKTITSDDQPKEKAAPLIEEAAAHYSAKAPHLSLVTPSDISETLKAPILPNVNPDAITQEQAFAGISVHIPGSIRLCEDDVIHFYWGKNSSVTKVYHRVGANSIVRVLCISYNFLPFLHYGLVDLYYEVYRGQHMLGTSPVLKVTVNHALPVTDRQRQRKRWVTRRYPEN</sequence>
<name>A0AAU8LDZ8_PSESX</name>
<evidence type="ECO:0000313" key="1">
    <source>
        <dbReference type="EMBL" id="XCN66511.1"/>
    </source>
</evidence>
<dbReference type="RefSeq" id="WP_024695926.1">
    <property type="nucleotide sequence ID" value="NZ_CP159362.1"/>
</dbReference>
<gene>
    <name evidence="1" type="ORF">N011_18705</name>
</gene>
<reference evidence="1" key="1">
    <citation type="journal article" date="2014" name="Genome Announc.">
        <title>Draft Genome Sequences of a Phylogenetically Diverse Suite of Pseudomonas syringae Strains from Multiple Source Populations.</title>
        <authorList>
            <person name="Baltrus D.A."/>
            <person name="Yourstone S."/>
            <person name="Lind A."/>
            <person name="Guilbaud C."/>
            <person name="Sands D.C."/>
            <person name="Jones C.D."/>
            <person name="Morris C.E."/>
            <person name="Dangl J.L."/>
        </authorList>
    </citation>
    <scope>NUCLEOTIDE SEQUENCE</scope>
    <source>
        <strain evidence="1">CC1417</strain>
    </source>
</reference>